<feature type="compositionally biased region" description="Polar residues" evidence="1">
    <location>
        <begin position="97"/>
        <end position="119"/>
    </location>
</feature>
<feature type="region of interest" description="Disordered" evidence="1">
    <location>
        <begin position="1"/>
        <end position="32"/>
    </location>
</feature>
<sequence length="655" mass="68821">MRVDAGVEADDAARAAASARSPHQSSQLPPTTLFSQPASFYYDSGPTAAFEEHGILPVCTIAPPSVSMPINTAQQSVYELHKMPIVTNHVNGEESMTHGQATGSVATGPSTNPQQQPCSSAIRHPTAAGLVLPRSRPSQQAAHVTAMAASPRLLGAPAGVSQDLGDGSVAALPRSASRRKPVRRGGTLTKKPRTASGPTRSGLAVTDAAAAPGTATLGPPASRTLTAADIKCAVRDAIQPLSDVVYKCVQDASDLTSSVNRLARKVDTQGQGYETTAKAVVDLHAAVARPTGQKLPSVPQPGRSGGRTNTPKDKISVAAANFEEMDNIRQELKATVQKQTADTGISRLVMYDSDRAWGSVLAAVTAVRGCTPPEATNYLLTARLFPVRGNREATKKKRPLKALNMVIPHFLQDLKDNALKPFWQTVHVDPKKLTRVTALKWLNNNEYLESYKGRKGLVAAGKRMMRCLNAPERIVKTPGVGGGDHLILCAGHYGMLSSFVRHILLVAAGLRKPRRTGKTAGAYKRWREEMVLVDKFLPKDDTVHDGLRIIDGADTNRAVLPSGSADAAGEAADESGSSSDGGYESDGASGGEKEGDAHRAAEGWAGAGGPSDEEVEVRKDAVGDESGDCDESGESGESSGESGEGEEDSEDGGGK</sequence>
<feature type="compositionally biased region" description="Low complexity" evidence="1">
    <location>
        <begin position="562"/>
        <end position="587"/>
    </location>
</feature>
<proteinExistence type="predicted"/>
<accession>A0A1X6NWU6</accession>
<feature type="compositionally biased region" description="Polar residues" evidence="1">
    <location>
        <begin position="22"/>
        <end position="32"/>
    </location>
</feature>
<gene>
    <name evidence="2" type="ORF">BU14_0382s0013</name>
</gene>
<evidence type="ECO:0000313" key="3">
    <source>
        <dbReference type="Proteomes" id="UP000218209"/>
    </source>
</evidence>
<evidence type="ECO:0000256" key="1">
    <source>
        <dbReference type="SAM" id="MobiDB-lite"/>
    </source>
</evidence>
<feature type="region of interest" description="Disordered" evidence="1">
    <location>
        <begin position="560"/>
        <end position="655"/>
    </location>
</feature>
<evidence type="ECO:0000313" key="2">
    <source>
        <dbReference type="EMBL" id="OSX73052.1"/>
    </source>
</evidence>
<feature type="compositionally biased region" description="Basic and acidic residues" evidence="1">
    <location>
        <begin position="591"/>
        <end position="601"/>
    </location>
</feature>
<dbReference type="Proteomes" id="UP000218209">
    <property type="component" value="Unassembled WGS sequence"/>
</dbReference>
<name>A0A1X6NWU6_PORUM</name>
<dbReference type="EMBL" id="KV919022">
    <property type="protein sequence ID" value="OSX73052.1"/>
    <property type="molecule type" value="Genomic_DNA"/>
</dbReference>
<feature type="region of interest" description="Disordered" evidence="1">
    <location>
        <begin position="97"/>
        <end position="120"/>
    </location>
</feature>
<protein>
    <submittedName>
        <fullName evidence="2">Uncharacterized protein</fullName>
    </submittedName>
</protein>
<feature type="region of interest" description="Disordered" evidence="1">
    <location>
        <begin position="290"/>
        <end position="312"/>
    </location>
</feature>
<organism evidence="2 3">
    <name type="scientific">Porphyra umbilicalis</name>
    <name type="common">Purple laver</name>
    <name type="synonym">Red alga</name>
    <dbReference type="NCBI Taxonomy" id="2786"/>
    <lineage>
        <taxon>Eukaryota</taxon>
        <taxon>Rhodophyta</taxon>
        <taxon>Bangiophyceae</taxon>
        <taxon>Bangiales</taxon>
        <taxon>Bangiaceae</taxon>
        <taxon>Porphyra</taxon>
    </lineage>
</organism>
<feature type="region of interest" description="Disordered" evidence="1">
    <location>
        <begin position="162"/>
        <end position="205"/>
    </location>
</feature>
<keyword evidence="3" id="KW-1185">Reference proteome</keyword>
<reference evidence="2 3" key="1">
    <citation type="submission" date="2017-03" db="EMBL/GenBank/DDBJ databases">
        <title>WGS assembly of Porphyra umbilicalis.</title>
        <authorList>
            <person name="Brawley S.H."/>
            <person name="Blouin N.A."/>
            <person name="Ficko-Blean E."/>
            <person name="Wheeler G.L."/>
            <person name="Lohr M."/>
            <person name="Goodson H.V."/>
            <person name="Jenkins J.W."/>
            <person name="Blaby-Haas C.E."/>
            <person name="Helliwell K.E."/>
            <person name="Chan C."/>
            <person name="Marriage T."/>
            <person name="Bhattacharya D."/>
            <person name="Klein A.S."/>
            <person name="Badis Y."/>
            <person name="Brodie J."/>
            <person name="Cao Y."/>
            <person name="Collen J."/>
            <person name="Dittami S.M."/>
            <person name="Gachon C.M."/>
            <person name="Green B.R."/>
            <person name="Karpowicz S."/>
            <person name="Kim J.W."/>
            <person name="Kudahl U."/>
            <person name="Lin S."/>
            <person name="Michel G."/>
            <person name="Mittag M."/>
            <person name="Olson B.J."/>
            <person name="Pangilinan J."/>
            <person name="Peng Y."/>
            <person name="Qiu H."/>
            <person name="Shu S."/>
            <person name="Singer J.T."/>
            <person name="Smith A.G."/>
            <person name="Sprecher B.N."/>
            <person name="Wagner V."/>
            <person name="Wang W."/>
            <person name="Wang Z.-Y."/>
            <person name="Yan J."/>
            <person name="Yarish C."/>
            <person name="Zoeuner-Riek S."/>
            <person name="Zhuang Y."/>
            <person name="Zou Y."/>
            <person name="Lindquist E.A."/>
            <person name="Grimwood J."/>
            <person name="Barry K."/>
            <person name="Rokhsar D.S."/>
            <person name="Schmutz J."/>
            <person name="Stiller J.W."/>
            <person name="Grossman A.R."/>
            <person name="Prochnik S.E."/>
        </authorList>
    </citation>
    <scope>NUCLEOTIDE SEQUENCE [LARGE SCALE GENOMIC DNA]</scope>
    <source>
        <strain evidence="2">4086291</strain>
    </source>
</reference>
<feature type="compositionally biased region" description="Acidic residues" evidence="1">
    <location>
        <begin position="623"/>
        <end position="634"/>
    </location>
</feature>
<dbReference type="AlphaFoldDB" id="A0A1X6NWU6"/>
<feature type="compositionally biased region" description="Acidic residues" evidence="1">
    <location>
        <begin position="643"/>
        <end position="655"/>
    </location>
</feature>